<evidence type="ECO:0000313" key="3">
    <source>
        <dbReference type="EMBL" id="THH33648.1"/>
    </source>
</evidence>
<reference evidence="3 4" key="1">
    <citation type="submission" date="2019-02" db="EMBL/GenBank/DDBJ databases">
        <title>Genome sequencing of the rare red list fungi Antrodiella citrinella (Flaviporus citrinellus).</title>
        <authorList>
            <person name="Buettner E."/>
            <person name="Kellner H."/>
        </authorList>
    </citation>
    <scope>NUCLEOTIDE SEQUENCE [LARGE SCALE GENOMIC DNA]</scope>
    <source>
        <strain evidence="3 4">DSM 108506</strain>
    </source>
</reference>
<protein>
    <recommendedName>
        <fullName evidence="2">DUF6593 domain-containing protein</fullName>
    </recommendedName>
</protein>
<keyword evidence="4" id="KW-1185">Reference proteome</keyword>
<evidence type="ECO:0000313" key="4">
    <source>
        <dbReference type="Proteomes" id="UP000308730"/>
    </source>
</evidence>
<dbReference type="AlphaFoldDB" id="A0A4S4N6N1"/>
<dbReference type="Proteomes" id="UP000308730">
    <property type="component" value="Unassembled WGS sequence"/>
</dbReference>
<accession>A0A4S4N6N1</accession>
<name>A0A4S4N6N1_9APHY</name>
<feature type="compositionally biased region" description="Polar residues" evidence="1">
    <location>
        <begin position="137"/>
        <end position="146"/>
    </location>
</feature>
<comment type="caution">
    <text evidence="3">The sequence shown here is derived from an EMBL/GenBank/DDBJ whole genome shotgun (WGS) entry which is preliminary data.</text>
</comment>
<dbReference type="Pfam" id="PF20236">
    <property type="entry name" value="DUF6593"/>
    <property type="match status" value="1"/>
</dbReference>
<gene>
    <name evidence="3" type="ORF">EUX98_g523</name>
</gene>
<dbReference type="EMBL" id="SGPM01000004">
    <property type="protein sequence ID" value="THH33648.1"/>
    <property type="molecule type" value="Genomic_DNA"/>
</dbReference>
<feature type="domain" description="DUF6593" evidence="2">
    <location>
        <begin position="243"/>
        <end position="402"/>
    </location>
</feature>
<evidence type="ECO:0000256" key="1">
    <source>
        <dbReference type="SAM" id="MobiDB-lite"/>
    </source>
</evidence>
<evidence type="ECO:0000259" key="2">
    <source>
        <dbReference type="Pfam" id="PF20236"/>
    </source>
</evidence>
<feature type="compositionally biased region" description="Polar residues" evidence="1">
    <location>
        <begin position="165"/>
        <end position="179"/>
    </location>
</feature>
<dbReference type="InterPro" id="IPR046528">
    <property type="entry name" value="DUF6593"/>
</dbReference>
<feature type="compositionally biased region" description="Pro residues" evidence="1">
    <location>
        <begin position="147"/>
        <end position="163"/>
    </location>
</feature>
<feature type="region of interest" description="Disordered" evidence="1">
    <location>
        <begin position="129"/>
        <end position="223"/>
    </location>
</feature>
<organism evidence="3 4">
    <name type="scientific">Antrodiella citrinella</name>
    <dbReference type="NCBI Taxonomy" id="2447956"/>
    <lineage>
        <taxon>Eukaryota</taxon>
        <taxon>Fungi</taxon>
        <taxon>Dikarya</taxon>
        <taxon>Basidiomycota</taxon>
        <taxon>Agaricomycotina</taxon>
        <taxon>Agaricomycetes</taxon>
        <taxon>Polyporales</taxon>
        <taxon>Steccherinaceae</taxon>
        <taxon>Antrodiella</taxon>
    </lineage>
</organism>
<dbReference type="OrthoDB" id="3299057at2759"/>
<sequence length="424" mass="46474">MECPESGSTRHVETIGAGHRQKFSVYKYASRLLLIANLNLPRLVNANPSKTMSYPPHKPEYNGGAPRFPQMGYPFPAYSNPPAPPQSYQTGYVAPQSAYGGFYPPPSGEPVFLAPQHVDYNTQYPPQYRVGYGAAPPSQQMYSSHETPPPQPNYSSHMPPPFQPNYASYNTPPSQTGYPSYSGAEYGTSGSHESRSRSPFQYPPQASPHPHQAHATPPTPQSAELPMKFTFAQKDGFDDSGSIKDASGKTVYKLKDEADKHSWTASFKSRPLLISRADGTKVALFHWKDSADNSKLECFAVWGKASGKGTKLKVNGEILDQDLKFRLPNGQFYEWDGPTETGQYNLLDHQQMQGEGFDAEGKAVARYTPHSANMDAALDILPEALAVPNLLDATIMTTFQLEWAADSGTSTGEVLAAVNQALSR</sequence>
<proteinExistence type="predicted"/>